<dbReference type="PANTHER" id="PTHR47618">
    <property type="entry name" value="BIFUNCTIONAL OLIGORIBONUCLEASE AND PAP PHOSPHATASE NRNA"/>
    <property type="match status" value="1"/>
</dbReference>
<dbReference type="InterPro" id="IPR001667">
    <property type="entry name" value="DDH_dom"/>
</dbReference>
<gene>
    <name evidence="3" type="primary">nrnA_1</name>
    <name evidence="3" type="ORF">R28058_03011</name>
</gene>
<evidence type="ECO:0000259" key="2">
    <source>
        <dbReference type="Pfam" id="PF02272"/>
    </source>
</evidence>
<dbReference type="RefSeq" id="WP_055334834.1">
    <property type="nucleotide sequence ID" value="NZ_CDNF01000003.1"/>
</dbReference>
<dbReference type="EMBL" id="CEKZ01000003">
    <property type="protein sequence ID" value="CEQ02568.1"/>
    <property type="molecule type" value="Genomic_DNA"/>
</dbReference>
<dbReference type="GO" id="GO:0016787">
    <property type="term" value="F:hydrolase activity"/>
    <property type="evidence" value="ECO:0007669"/>
    <property type="project" value="UniProtKB-KW"/>
</dbReference>
<dbReference type="InterPro" id="IPR051319">
    <property type="entry name" value="Oligoribo/pAp-PDE_c-di-AMP_PDE"/>
</dbReference>
<dbReference type="Pfam" id="PF01368">
    <property type="entry name" value="DHH"/>
    <property type="match status" value="1"/>
</dbReference>
<dbReference type="PANTHER" id="PTHR47618:SF1">
    <property type="entry name" value="BIFUNCTIONAL OLIGORIBONUCLEASE AND PAP PHOSPHATASE NRNA"/>
    <property type="match status" value="1"/>
</dbReference>
<evidence type="ECO:0000259" key="1">
    <source>
        <dbReference type="Pfam" id="PF01368"/>
    </source>
</evidence>
<sequence>MLNNIKNIIQTIRKGNNFIVTSHYSPDGDNIGSTLSMYYTLKKLGKNVYYVLDDSIPLNLTFLIKDVKILKSEEMNENLSDYTLISLDCGDFNRICVSENIKKSVKQLICIDHHASNNNYGDLNYIDPNESSTCELVYNLLKEFSKEIGEQILDEDISTYLYTGLLTDTGNFSYSNTNPSSYLMAYDLVNLGAKKDLIIQKIFQSNTYNYYKLLGEALDTLEIVDKKIASMMLTIDMLERNEISFNDADGVTSYTRDIDGVEVGLLFKEKAPGEVKVSFRSKNYVDVSAVAQVFGGGGHVRASGCTIKDSIENVKKIVINEVLKHI</sequence>
<dbReference type="EC" id="3.1.-.-" evidence="3"/>
<dbReference type="Gene3D" id="3.10.310.30">
    <property type="match status" value="1"/>
</dbReference>
<feature type="domain" description="DDH" evidence="1">
    <location>
        <begin position="18"/>
        <end position="164"/>
    </location>
</feature>
<dbReference type="Proteomes" id="UP000049127">
    <property type="component" value="Unassembled WGS sequence"/>
</dbReference>
<dbReference type="InterPro" id="IPR038763">
    <property type="entry name" value="DHH_sf"/>
</dbReference>
<dbReference type="AlphaFoldDB" id="A0A0C7QI36"/>
<dbReference type="Gene3D" id="3.90.1640.10">
    <property type="entry name" value="inorganic pyrophosphatase (n-terminal core)"/>
    <property type="match status" value="1"/>
</dbReference>
<reference evidence="3 4" key="1">
    <citation type="submission" date="2015-01" db="EMBL/GenBank/DDBJ databases">
        <authorList>
            <person name="Aslett A.Martin."/>
            <person name="De Silva Nishadi"/>
        </authorList>
    </citation>
    <scope>NUCLEOTIDE SEQUENCE [LARGE SCALE GENOMIC DNA]</scope>
    <source>
        <strain evidence="3 4">R28058</strain>
    </source>
</reference>
<feature type="domain" description="DHHA1" evidence="2">
    <location>
        <begin position="241"/>
        <end position="317"/>
    </location>
</feature>
<evidence type="ECO:0000313" key="3">
    <source>
        <dbReference type="EMBL" id="CEQ02568.1"/>
    </source>
</evidence>
<proteinExistence type="predicted"/>
<evidence type="ECO:0000313" key="4">
    <source>
        <dbReference type="Proteomes" id="UP000049127"/>
    </source>
</evidence>
<keyword evidence="3" id="KW-0378">Hydrolase</keyword>
<dbReference type="SUPFAM" id="SSF64182">
    <property type="entry name" value="DHH phosphoesterases"/>
    <property type="match status" value="1"/>
</dbReference>
<organism evidence="3 4">
    <name type="scientific">Paraclostridium sordellii</name>
    <name type="common">Clostridium sordellii</name>
    <dbReference type="NCBI Taxonomy" id="1505"/>
    <lineage>
        <taxon>Bacteria</taxon>
        <taxon>Bacillati</taxon>
        <taxon>Bacillota</taxon>
        <taxon>Clostridia</taxon>
        <taxon>Peptostreptococcales</taxon>
        <taxon>Peptostreptococcaceae</taxon>
        <taxon>Paraclostridium</taxon>
    </lineage>
</organism>
<dbReference type="Pfam" id="PF02272">
    <property type="entry name" value="DHHA1"/>
    <property type="match status" value="1"/>
</dbReference>
<dbReference type="GO" id="GO:0003676">
    <property type="term" value="F:nucleic acid binding"/>
    <property type="evidence" value="ECO:0007669"/>
    <property type="project" value="InterPro"/>
</dbReference>
<dbReference type="OrthoDB" id="9803668at2"/>
<accession>A0A0C7QI36</accession>
<name>A0A0C7QI36_PARSO</name>
<protein>
    <submittedName>
        <fullName evidence="3">RNA-binding protein</fullName>
        <ecNumber evidence="3">3.1.-.-</ecNumber>
    </submittedName>
</protein>
<dbReference type="InterPro" id="IPR003156">
    <property type="entry name" value="DHHA1_dom"/>
</dbReference>